<proteinExistence type="predicted"/>
<dbReference type="Proteomes" id="UP001321473">
    <property type="component" value="Unassembled WGS sequence"/>
</dbReference>
<protein>
    <submittedName>
        <fullName evidence="1">Uncharacterized protein</fullName>
    </submittedName>
</protein>
<reference evidence="1 2" key="1">
    <citation type="journal article" date="2023" name="Arcadia Sci">
        <title>De novo assembly of a long-read Amblyomma americanum tick genome.</title>
        <authorList>
            <person name="Chou S."/>
            <person name="Poskanzer K.E."/>
            <person name="Rollins M."/>
            <person name="Thuy-Boun P.S."/>
        </authorList>
    </citation>
    <scope>NUCLEOTIDE SEQUENCE [LARGE SCALE GENOMIC DNA]</scope>
    <source>
        <strain evidence="1">F_SG_1</strain>
        <tissue evidence="1">Salivary glands</tissue>
    </source>
</reference>
<organism evidence="1 2">
    <name type="scientific">Amblyomma americanum</name>
    <name type="common">Lone star tick</name>
    <dbReference type="NCBI Taxonomy" id="6943"/>
    <lineage>
        <taxon>Eukaryota</taxon>
        <taxon>Metazoa</taxon>
        <taxon>Ecdysozoa</taxon>
        <taxon>Arthropoda</taxon>
        <taxon>Chelicerata</taxon>
        <taxon>Arachnida</taxon>
        <taxon>Acari</taxon>
        <taxon>Parasitiformes</taxon>
        <taxon>Ixodida</taxon>
        <taxon>Ixodoidea</taxon>
        <taxon>Ixodidae</taxon>
        <taxon>Amblyomminae</taxon>
        <taxon>Amblyomma</taxon>
    </lineage>
</organism>
<accession>A0AAQ4F407</accession>
<dbReference type="EMBL" id="JARKHS020007280">
    <property type="protein sequence ID" value="KAK8781829.1"/>
    <property type="molecule type" value="Genomic_DNA"/>
</dbReference>
<sequence length="88" mass="9435">MQYWKAISRRKDTTAAKIADIAGETKPTLIKNAEKESLSLFLSCRRLARRPEIGKNNRSSCGGGAEAAKCGECADGVAECRKAGGYVV</sequence>
<evidence type="ECO:0000313" key="1">
    <source>
        <dbReference type="EMBL" id="KAK8781829.1"/>
    </source>
</evidence>
<comment type="caution">
    <text evidence="1">The sequence shown here is derived from an EMBL/GenBank/DDBJ whole genome shotgun (WGS) entry which is preliminary data.</text>
</comment>
<keyword evidence="2" id="KW-1185">Reference proteome</keyword>
<evidence type="ECO:0000313" key="2">
    <source>
        <dbReference type="Proteomes" id="UP001321473"/>
    </source>
</evidence>
<gene>
    <name evidence="1" type="ORF">V5799_016827</name>
</gene>
<dbReference type="AlphaFoldDB" id="A0AAQ4F407"/>
<name>A0AAQ4F407_AMBAM</name>